<evidence type="ECO:0000256" key="1">
    <source>
        <dbReference type="SAM" id="MobiDB-lite"/>
    </source>
</evidence>
<sequence length="459" mass="51208">MRIQVSLTLELNASADLSQMEAQIQEAGQSCMRQALKKAVGAWEQAHRSCPRCGSQLVRTEGTIPRSILTLFGPVDLTRRRFRCQRCQRRFTPSGILLAGLQLRRVRAPLKEAAVLAGASWPYRHAAAWLARLRGAHISAEEIRLLTNQAGASCAQRHLSQASQQLTSPPAPAQAATANRSSSPQELAVIGLDGGWVCSREQRGGMEGKVGVIASGYEGGKEPEEPNGNMTWFHLARYVQSHRHPPRVRSRWNTRRYVATFASSRILGTLAAQALQELGLASQPQVVVADGAGWIKKETDTHFPEAQRILDWPHLWRTMRKAANAVRLLRACSAKAHAQQVEHLGTWLWNGQVERAQALLETWRQELAARQGPAGPALRQAITSLQQQRDWIGSYQRWKEQGFPVGSGIIERAVALVINRRMKRRGMRWLRTNASAVVALRVDLLNADWQRPRSSRCFP</sequence>
<dbReference type="AlphaFoldDB" id="A0A4P6JZG7"/>
<evidence type="ECO:0000313" key="6">
    <source>
        <dbReference type="Proteomes" id="UP000290365"/>
    </source>
</evidence>
<evidence type="ECO:0000313" key="4">
    <source>
        <dbReference type="EMBL" id="QBD77710.1"/>
    </source>
</evidence>
<dbReference type="KEGG" id="kbs:EPA93_36245"/>
<evidence type="ECO:0000313" key="3">
    <source>
        <dbReference type="EMBL" id="QBD75633.1"/>
    </source>
</evidence>
<dbReference type="KEGG" id="kbs:EPA93_03380"/>
<keyword evidence="6" id="KW-1185">Reference proteome</keyword>
<dbReference type="KEGG" id="kbs:EPA93_06285"/>
<dbReference type="OrthoDB" id="151127at2"/>
<dbReference type="KEGG" id="kbs:EPA93_17610"/>
<dbReference type="EMBL" id="CP035758">
    <property type="protein sequence ID" value="QBD75633.1"/>
    <property type="molecule type" value="Genomic_DNA"/>
</dbReference>
<dbReference type="RefSeq" id="WP_129885685.1">
    <property type="nucleotide sequence ID" value="NZ_CP035758.1"/>
</dbReference>
<dbReference type="EMBL" id="CP035758">
    <property type="protein sequence ID" value="QBD77710.1"/>
    <property type="molecule type" value="Genomic_DNA"/>
</dbReference>
<dbReference type="EMBL" id="CP035758">
    <property type="protein sequence ID" value="QBD81134.1"/>
    <property type="molecule type" value="Genomic_DNA"/>
</dbReference>
<reference evidence="5 6" key="1">
    <citation type="submission" date="2019-01" db="EMBL/GenBank/DDBJ databases">
        <title>Ktedonosporobacter rubrisoli SCAWS-G2.</title>
        <authorList>
            <person name="Huang Y."/>
            <person name="Yan B."/>
        </authorList>
    </citation>
    <scope>NUCLEOTIDE SEQUENCE [LARGE SCALE GENOMIC DNA]</scope>
    <source>
        <strain evidence="5 6">SCAWS-G2</strain>
    </source>
</reference>
<feature type="region of interest" description="Disordered" evidence="1">
    <location>
        <begin position="160"/>
        <end position="184"/>
    </location>
</feature>
<organism evidence="5 6">
    <name type="scientific">Ktedonosporobacter rubrisoli</name>
    <dbReference type="NCBI Taxonomy" id="2509675"/>
    <lineage>
        <taxon>Bacteria</taxon>
        <taxon>Bacillati</taxon>
        <taxon>Chloroflexota</taxon>
        <taxon>Ktedonobacteria</taxon>
        <taxon>Ktedonobacterales</taxon>
        <taxon>Ktedonosporobacteraceae</taxon>
        <taxon>Ktedonosporobacter</taxon>
    </lineage>
</organism>
<dbReference type="Proteomes" id="UP000290365">
    <property type="component" value="Chromosome"/>
</dbReference>
<evidence type="ECO:0000313" key="5">
    <source>
        <dbReference type="EMBL" id="QBD81134.1"/>
    </source>
</evidence>
<feature type="compositionally biased region" description="Low complexity" evidence="1">
    <location>
        <begin position="160"/>
        <end position="178"/>
    </location>
</feature>
<proteinExistence type="predicted"/>
<gene>
    <name evidence="2" type="ORF">EPA93_03380</name>
    <name evidence="3" type="ORF">EPA93_06285</name>
    <name evidence="4" type="ORF">EPA93_17610</name>
    <name evidence="5" type="ORF">EPA93_36245</name>
</gene>
<protein>
    <submittedName>
        <fullName evidence="5">Uncharacterized protein</fullName>
    </submittedName>
</protein>
<name>A0A4P6JZG7_KTERU</name>
<accession>A0A4P6JZG7</accession>
<evidence type="ECO:0000313" key="2">
    <source>
        <dbReference type="EMBL" id="QBD75086.1"/>
    </source>
</evidence>
<dbReference type="EMBL" id="CP035758">
    <property type="protein sequence ID" value="QBD75086.1"/>
    <property type="molecule type" value="Genomic_DNA"/>
</dbReference>